<organism evidence="1 2">
    <name type="scientific">Dorea acetigenes</name>
    <dbReference type="NCBI Taxonomy" id="2981787"/>
    <lineage>
        <taxon>Bacteria</taxon>
        <taxon>Bacillati</taxon>
        <taxon>Bacillota</taxon>
        <taxon>Clostridia</taxon>
        <taxon>Lachnospirales</taxon>
        <taxon>Lachnospiraceae</taxon>
        <taxon>Dorea</taxon>
    </lineage>
</organism>
<keyword evidence="2" id="KW-1185">Reference proteome</keyword>
<dbReference type="InterPro" id="IPR024747">
    <property type="entry name" value="Pyridox_Oxase-rel"/>
</dbReference>
<comment type="caution">
    <text evidence="1">The sequence shown here is derived from an EMBL/GenBank/DDBJ whole genome shotgun (WGS) entry which is preliminary data.</text>
</comment>
<dbReference type="Gene3D" id="2.30.110.10">
    <property type="entry name" value="Electron Transport, Fmn-binding Protein, Chain A"/>
    <property type="match status" value="1"/>
</dbReference>
<dbReference type="SUPFAM" id="SSF50475">
    <property type="entry name" value="FMN-binding split barrel"/>
    <property type="match status" value="1"/>
</dbReference>
<proteinExistence type="predicted"/>
<dbReference type="EMBL" id="JAOQJU010000008">
    <property type="protein sequence ID" value="MCU6686622.1"/>
    <property type="molecule type" value="Genomic_DNA"/>
</dbReference>
<name>A0ABT2RMI3_9FIRM</name>
<dbReference type="PANTHER" id="PTHR34071">
    <property type="entry name" value="5-NITROIMIDAZOLE ANTIBIOTICS RESISTANCE PROTEIN, NIMA-FAMILY-RELATED PROTEIN-RELATED"/>
    <property type="match status" value="1"/>
</dbReference>
<evidence type="ECO:0000313" key="1">
    <source>
        <dbReference type="EMBL" id="MCU6686622.1"/>
    </source>
</evidence>
<dbReference type="Pfam" id="PF12900">
    <property type="entry name" value="Pyridox_ox_2"/>
    <property type="match status" value="1"/>
</dbReference>
<dbReference type="Proteomes" id="UP001652431">
    <property type="component" value="Unassembled WGS sequence"/>
</dbReference>
<evidence type="ECO:0000313" key="2">
    <source>
        <dbReference type="Proteomes" id="UP001652431"/>
    </source>
</evidence>
<dbReference type="InterPro" id="IPR012349">
    <property type="entry name" value="Split_barrel_FMN-bd"/>
</dbReference>
<sequence length="158" mass="18320">MRRKNRQVTDWKEIKEIVGRCKVARLGMNDDGKVYVVPMNYGCETEDGGRLTFYFHCAREGRKMDVLKKNPQVCLELDGKHELMEAEVPCGYSYYFESLIGNGRVEMLSEPEEKVRALRIIMKQQTGKDFCEFHANAVQAVCVLKVELTDYEVKRNMP</sequence>
<reference evidence="1 2" key="1">
    <citation type="journal article" date="2021" name="ISME Commun">
        <title>Automated analysis of genomic sequences facilitates high-throughput and comprehensive description of bacteria.</title>
        <authorList>
            <person name="Hitch T.C.A."/>
        </authorList>
    </citation>
    <scope>NUCLEOTIDE SEQUENCE [LARGE SCALE GENOMIC DNA]</scope>
    <source>
        <strain evidence="1 2">Sanger_03</strain>
    </source>
</reference>
<accession>A0ABT2RMI3</accession>
<dbReference type="PANTHER" id="PTHR34071:SF2">
    <property type="entry name" value="FLAVIN-NUCLEOTIDE-BINDING PROTEIN"/>
    <property type="match status" value="1"/>
</dbReference>
<protein>
    <submittedName>
        <fullName evidence="1">Pyridoxamine 5'-phosphate oxidase family protein</fullName>
    </submittedName>
</protein>
<dbReference type="RefSeq" id="WP_158369794.1">
    <property type="nucleotide sequence ID" value="NZ_JAOQJU010000008.1"/>
</dbReference>
<gene>
    <name evidence="1" type="ORF">OCV99_08685</name>
</gene>